<dbReference type="EMBL" id="BSST01000001">
    <property type="protein sequence ID" value="GLX77470.1"/>
    <property type="molecule type" value="Genomic_DNA"/>
</dbReference>
<evidence type="ECO:0008006" key="3">
    <source>
        <dbReference type="Google" id="ProtNLM"/>
    </source>
</evidence>
<evidence type="ECO:0000313" key="1">
    <source>
        <dbReference type="EMBL" id="GLX77470.1"/>
    </source>
</evidence>
<name>A0ABQ6GSP6_9GAMM</name>
<reference evidence="1 2" key="1">
    <citation type="submission" date="2023-03" db="EMBL/GenBank/DDBJ databases">
        <title>Draft genome sequence of Thalassotalea insulae KCTC 62186T.</title>
        <authorList>
            <person name="Sawabe T."/>
        </authorList>
    </citation>
    <scope>NUCLEOTIDE SEQUENCE [LARGE SCALE GENOMIC DNA]</scope>
    <source>
        <strain evidence="1 2">KCTC 62186</strain>
    </source>
</reference>
<comment type="caution">
    <text evidence="1">The sequence shown here is derived from an EMBL/GenBank/DDBJ whole genome shotgun (WGS) entry which is preliminary data.</text>
</comment>
<dbReference type="Proteomes" id="UP001157186">
    <property type="component" value="Unassembled WGS sequence"/>
</dbReference>
<accession>A0ABQ6GSP6</accession>
<organism evidence="1 2">
    <name type="scientific">Thalassotalea insulae</name>
    <dbReference type="NCBI Taxonomy" id="2056778"/>
    <lineage>
        <taxon>Bacteria</taxon>
        <taxon>Pseudomonadati</taxon>
        <taxon>Pseudomonadota</taxon>
        <taxon>Gammaproteobacteria</taxon>
        <taxon>Alteromonadales</taxon>
        <taxon>Colwelliaceae</taxon>
        <taxon>Thalassotalea</taxon>
    </lineage>
</organism>
<keyword evidence="2" id="KW-1185">Reference proteome</keyword>
<protein>
    <recommendedName>
        <fullName evidence="3">Lipoprotein</fullName>
    </recommendedName>
</protein>
<dbReference type="PROSITE" id="PS51257">
    <property type="entry name" value="PROKAR_LIPOPROTEIN"/>
    <property type="match status" value="1"/>
</dbReference>
<gene>
    <name evidence="1" type="ORF">tinsulaeT_08100</name>
</gene>
<sequence>MKILSFMILCLFVTGCVVVPTTDTAEVKHCEISSDKKTLKIVDIAKDTNSYYSISGIILFPITGVVSGAYVAVNNIYHYGENKIVCG</sequence>
<dbReference type="RefSeq" id="WP_284243326.1">
    <property type="nucleotide sequence ID" value="NZ_BSST01000001.1"/>
</dbReference>
<evidence type="ECO:0000313" key="2">
    <source>
        <dbReference type="Proteomes" id="UP001157186"/>
    </source>
</evidence>
<proteinExistence type="predicted"/>